<dbReference type="GO" id="GO:0005886">
    <property type="term" value="C:plasma membrane"/>
    <property type="evidence" value="ECO:0007669"/>
    <property type="project" value="TreeGrafter"/>
</dbReference>
<keyword evidence="7" id="KW-0829">Tyrosine-protein kinase</keyword>
<evidence type="ECO:0000259" key="10">
    <source>
        <dbReference type="PROSITE" id="PS50011"/>
    </source>
</evidence>
<dbReference type="GO" id="GO:0007169">
    <property type="term" value="P:cell surface receptor protein tyrosine kinase signaling pathway"/>
    <property type="evidence" value="ECO:0007669"/>
    <property type="project" value="TreeGrafter"/>
</dbReference>
<dbReference type="EMBL" id="CAJVCH010159339">
    <property type="protein sequence ID" value="CAG7728155.1"/>
    <property type="molecule type" value="Genomic_DNA"/>
</dbReference>
<dbReference type="OrthoDB" id="535945at2759"/>
<dbReference type="InterPro" id="IPR050122">
    <property type="entry name" value="RTK"/>
</dbReference>
<evidence type="ECO:0000256" key="6">
    <source>
        <dbReference type="ARBA" id="ARBA00023136"/>
    </source>
</evidence>
<evidence type="ECO:0000256" key="4">
    <source>
        <dbReference type="ARBA" id="ARBA00022777"/>
    </source>
</evidence>
<keyword evidence="12" id="KW-1185">Reference proteome</keyword>
<dbReference type="PROSITE" id="PS50011">
    <property type="entry name" value="PROTEIN_KINASE_DOM"/>
    <property type="match status" value="1"/>
</dbReference>
<keyword evidence="2" id="KW-0808">Transferase</keyword>
<dbReference type="Proteomes" id="UP000708208">
    <property type="component" value="Unassembled WGS sequence"/>
</dbReference>
<comment type="subcellular location">
    <subcellularLocation>
        <location evidence="1">Endomembrane system</location>
    </subcellularLocation>
</comment>
<dbReference type="FunFam" id="1.10.510.10:FF:001512">
    <property type="entry name" value="Receptor tyrosine-protein kinase erbB-2"/>
    <property type="match status" value="1"/>
</dbReference>
<sequence length="379" mass="43426">MSATELSVDLQKLTMSWRLWVASTSKIIQISCHAPWSSSKRWSSAEIAVNSTSEGMESESAVSENSNVGVIIASSLAMIFILMFALVSVFWKKLTKKFSEKIIRNLTDEEIHEFRFGSKFHGSNQVGVIRTQSLGFDGILEIKSSDLKIENEVLDQIRERKCLAVIEFCPYHDLNFFLRQFSGNYSNLTGGKDDSSQSGLAIEPSVLNSFCRQIATGMKFLAQRKVIHGDLATRNVLVFDNNVVKITDFGLSHKLYNYINYTSTKQFNLPWRWMSLESLRYHKFSTKADVWSFAVTVWEIFSFAQVPFSGLKYSTHFVDQLADGLRLPKPRLAPQIVFDWMMNCWENNPDARPTFCECEEFFRQLDCKVSIDEGQFNYN</sequence>
<dbReference type="InterPro" id="IPR001245">
    <property type="entry name" value="Ser-Thr/Tyr_kinase_cat_dom"/>
</dbReference>
<organism evidence="11 12">
    <name type="scientific">Allacma fusca</name>
    <dbReference type="NCBI Taxonomy" id="39272"/>
    <lineage>
        <taxon>Eukaryota</taxon>
        <taxon>Metazoa</taxon>
        <taxon>Ecdysozoa</taxon>
        <taxon>Arthropoda</taxon>
        <taxon>Hexapoda</taxon>
        <taxon>Collembola</taxon>
        <taxon>Symphypleona</taxon>
        <taxon>Sminthuridae</taxon>
        <taxon>Allacma</taxon>
    </lineage>
</organism>
<dbReference type="GO" id="GO:0005524">
    <property type="term" value="F:ATP binding"/>
    <property type="evidence" value="ECO:0007669"/>
    <property type="project" value="UniProtKB-KW"/>
</dbReference>
<dbReference type="GO" id="GO:0043235">
    <property type="term" value="C:receptor complex"/>
    <property type="evidence" value="ECO:0007669"/>
    <property type="project" value="TreeGrafter"/>
</dbReference>
<keyword evidence="4" id="KW-0418">Kinase</keyword>
<evidence type="ECO:0000256" key="2">
    <source>
        <dbReference type="ARBA" id="ARBA00022679"/>
    </source>
</evidence>
<evidence type="ECO:0000256" key="8">
    <source>
        <dbReference type="ARBA" id="ARBA00051243"/>
    </source>
</evidence>
<dbReference type="Pfam" id="PF07714">
    <property type="entry name" value="PK_Tyr_Ser-Thr"/>
    <property type="match status" value="1"/>
</dbReference>
<keyword evidence="9" id="KW-1133">Transmembrane helix</keyword>
<dbReference type="GO" id="GO:0050793">
    <property type="term" value="P:regulation of developmental process"/>
    <property type="evidence" value="ECO:0007669"/>
    <property type="project" value="UniProtKB-ARBA"/>
</dbReference>
<dbReference type="InterPro" id="IPR008266">
    <property type="entry name" value="Tyr_kinase_AS"/>
</dbReference>
<dbReference type="SMART" id="SM00220">
    <property type="entry name" value="S_TKc"/>
    <property type="match status" value="1"/>
</dbReference>
<keyword evidence="6 9" id="KW-0472">Membrane</keyword>
<dbReference type="PANTHER" id="PTHR24416:SF600">
    <property type="entry name" value="PDGF- AND VEGF-RECEPTOR RELATED, ISOFORM J"/>
    <property type="match status" value="1"/>
</dbReference>
<evidence type="ECO:0000313" key="11">
    <source>
        <dbReference type="EMBL" id="CAG7728155.1"/>
    </source>
</evidence>
<evidence type="ECO:0000256" key="5">
    <source>
        <dbReference type="ARBA" id="ARBA00022840"/>
    </source>
</evidence>
<protein>
    <recommendedName>
        <fullName evidence="10">Protein kinase domain-containing protein</fullName>
    </recommendedName>
</protein>
<dbReference type="GO" id="GO:0051130">
    <property type="term" value="P:positive regulation of cellular component organization"/>
    <property type="evidence" value="ECO:0007669"/>
    <property type="project" value="UniProtKB-ARBA"/>
</dbReference>
<keyword evidence="3" id="KW-0547">Nucleotide-binding</keyword>
<feature type="transmembrane region" description="Helical" evidence="9">
    <location>
        <begin position="68"/>
        <end position="91"/>
    </location>
</feature>
<dbReference type="PROSITE" id="PS00109">
    <property type="entry name" value="PROTEIN_KINASE_TYR"/>
    <property type="match status" value="1"/>
</dbReference>
<dbReference type="CDD" id="cd00192">
    <property type="entry name" value="PTKc"/>
    <property type="match status" value="1"/>
</dbReference>
<dbReference type="PANTHER" id="PTHR24416">
    <property type="entry name" value="TYROSINE-PROTEIN KINASE RECEPTOR"/>
    <property type="match status" value="1"/>
</dbReference>
<proteinExistence type="predicted"/>
<accession>A0A8J2KLN4</accession>
<keyword evidence="9" id="KW-0812">Transmembrane</keyword>
<dbReference type="GO" id="GO:0030182">
    <property type="term" value="P:neuron differentiation"/>
    <property type="evidence" value="ECO:0007669"/>
    <property type="project" value="UniProtKB-ARBA"/>
</dbReference>
<keyword evidence="5" id="KW-0067">ATP-binding</keyword>
<dbReference type="GO" id="GO:0048468">
    <property type="term" value="P:cell development"/>
    <property type="evidence" value="ECO:0007669"/>
    <property type="project" value="UniProtKB-ARBA"/>
</dbReference>
<feature type="domain" description="Protein kinase" evidence="10">
    <location>
        <begin position="56"/>
        <end position="362"/>
    </location>
</feature>
<dbReference type="GO" id="GO:0004714">
    <property type="term" value="F:transmembrane receptor protein tyrosine kinase activity"/>
    <property type="evidence" value="ECO:0007669"/>
    <property type="project" value="UniProtKB-EC"/>
</dbReference>
<dbReference type="InterPro" id="IPR000719">
    <property type="entry name" value="Prot_kinase_dom"/>
</dbReference>
<evidence type="ECO:0000256" key="9">
    <source>
        <dbReference type="SAM" id="Phobius"/>
    </source>
</evidence>
<evidence type="ECO:0000256" key="3">
    <source>
        <dbReference type="ARBA" id="ARBA00022741"/>
    </source>
</evidence>
<evidence type="ECO:0000256" key="7">
    <source>
        <dbReference type="ARBA" id="ARBA00023137"/>
    </source>
</evidence>
<comment type="catalytic activity">
    <reaction evidence="8">
        <text>L-tyrosyl-[protein] + ATP = O-phospho-L-tyrosyl-[protein] + ADP + H(+)</text>
        <dbReference type="Rhea" id="RHEA:10596"/>
        <dbReference type="Rhea" id="RHEA-COMP:10136"/>
        <dbReference type="Rhea" id="RHEA-COMP:20101"/>
        <dbReference type="ChEBI" id="CHEBI:15378"/>
        <dbReference type="ChEBI" id="CHEBI:30616"/>
        <dbReference type="ChEBI" id="CHEBI:46858"/>
        <dbReference type="ChEBI" id="CHEBI:61978"/>
        <dbReference type="ChEBI" id="CHEBI:456216"/>
        <dbReference type="EC" id="2.7.10.1"/>
    </reaction>
</comment>
<name>A0A8J2KLN4_9HEXA</name>
<gene>
    <name evidence="11" type="ORF">AFUS01_LOCUS16959</name>
</gene>
<evidence type="ECO:0000313" key="12">
    <source>
        <dbReference type="Proteomes" id="UP000708208"/>
    </source>
</evidence>
<dbReference type="GO" id="GO:0012505">
    <property type="term" value="C:endomembrane system"/>
    <property type="evidence" value="ECO:0007669"/>
    <property type="project" value="UniProtKB-SubCell"/>
</dbReference>
<evidence type="ECO:0000256" key="1">
    <source>
        <dbReference type="ARBA" id="ARBA00004308"/>
    </source>
</evidence>
<dbReference type="AlphaFoldDB" id="A0A8J2KLN4"/>
<reference evidence="11" key="1">
    <citation type="submission" date="2021-06" db="EMBL/GenBank/DDBJ databases">
        <authorList>
            <person name="Hodson N. C."/>
            <person name="Mongue J. A."/>
            <person name="Jaron S. K."/>
        </authorList>
    </citation>
    <scope>NUCLEOTIDE SEQUENCE</scope>
</reference>
<comment type="caution">
    <text evidence="11">The sequence shown here is derived from an EMBL/GenBank/DDBJ whole genome shotgun (WGS) entry which is preliminary data.</text>
</comment>